<keyword evidence="2" id="KW-0812">Transmembrane</keyword>
<evidence type="ECO:0000256" key="2">
    <source>
        <dbReference type="SAM" id="Phobius"/>
    </source>
</evidence>
<gene>
    <name evidence="4" type="ORF">H9741_03090</name>
</gene>
<dbReference type="SMART" id="SM00244">
    <property type="entry name" value="PHB"/>
    <property type="match status" value="1"/>
</dbReference>
<dbReference type="PANTHER" id="PTHR23222">
    <property type="entry name" value="PROHIBITIN"/>
    <property type="match status" value="1"/>
</dbReference>
<dbReference type="Pfam" id="PF01145">
    <property type="entry name" value="Band_7"/>
    <property type="match status" value="1"/>
</dbReference>
<dbReference type="SUPFAM" id="SSF117892">
    <property type="entry name" value="Band 7/SPFH domain"/>
    <property type="match status" value="1"/>
</dbReference>
<evidence type="ECO:0000313" key="4">
    <source>
        <dbReference type="EMBL" id="HIX07430.1"/>
    </source>
</evidence>
<name>A0A9D1V7A6_9FIRM</name>
<dbReference type="AlphaFoldDB" id="A0A9D1V7A6"/>
<feature type="transmembrane region" description="Helical" evidence="2">
    <location>
        <begin position="42"/>
        <end position="62"/>
    </location>
</feature>
<feature type="domain" description="Band 7" evidence="3">
    <location>
        <begin position="60"/>
        <end position="222"/>
    </location>
</feature>
<evidence type="ECO:0000313" key="5">
    <source>
        <dbReference type="Proteomes" id="UP000824204"/>
    </source>
</evidence>
<dbReference type="CDD" id="cd03401">
    <property type="entry name" value="SPFH_prohibitin"/>
    <property type="match status" value="1"/>
</dbReference>
<proteinExistence type="predicted"/>
<dbReference type="InterPro" id="IPR001107">
    <property type="entry name" value="Band_7"/>
</dbReference>
<reference evidence="4" key="2">
    <citation type="submission" date="2021-04" db="EMBL/GenBank/DDBJ databases">
        <authorList>
            <person name="Gilroy R."/>
        </authorList>
    </citation>
    <scope>NUCLEOTIDE SEQUENCE</scope>
    <source>
        <strain evidence="4">811</strain>
    </source>
</reference>
<dbReference type="Proteomes" id="UP000824204">
    <property type="component" value="Unassembled WGS sequence"/>
</dbReference>
<keyword evidence="2" id="KW-1133">Transmembrane helix</keyword>
<organism evidence="4 5">
    <name type="scientific">Candidatus Borkfalkia faecipullorum</name>
    <dbReference type="NCBI Taxonomy" id="2838510"/>
    <lineage>
        <taxon>Bacteria</taxon>
        <taxon>Bacillati</taxon>
        <taxon>Bacillota</taxon>
        <taxon>Clostridia</taxon>
        <taxon>Christensenellales</taxon>
        <taxon>Christensenellaceae</taxon>
        <taxon>Candidatus Borkfalkia</taxon>
    </lineage>
</organism>
<evidence type="ECO:0000259" key="3">
    <source>
        <dbReference type="SMART" id="SM00244"/>
    </source>
</evidence>
<dbReference type="InterPro" id="IPR036013">
    <property type="entry name" value="Band_7/SPFH_dom_sf"/>
</dbReference>
<feature type="transmembrane region" description="Helical" evidence="2">
    <location>
        <begin position="6"/>
        <end position="30"/>
    </location>
</feature>
<dbReference type="GO" id="GO:0016020">
    <property type="term" value="C:membrane"/>
    <property type="evidence" value="ECO:0007669"/>
    <property type="project" value="InterPro"/>
</dbReference>
<dbReference type="Gene3D" id="3.30.479.30">
    <property type="entry name" value="Band 7 domain"/>
    <property type="match status" value="1"/>
</dbReference>
<protein>
    <submittedName>
        <fullName evidence="4">Prohibitin family protein</fullName>
    </submittedName>
</protein>
<feature type="coiled-coil region" evidence="1">
    <location>
        <begin position="223"/>
        <end position="281"/>
    </location>
</feature>
<dbReference type="PANTHER" id="PTHR23222:SF0">
    <property type="entry name" value="PROHIBITIN 1"/>
    <property type="match status" value="1"/>
</dbReference>
<accession>A0A9D1V7A6</accession>
<keyword evidence="1" id="KW-0175">Coiled coil</keyword>
<keyword evidence="2" id="KW-0472">Membrane</keyword>
<comment type="caution">
    <text evidence="4">The sequence shown here is derived from an EMBL/GenBank/DDBJ whole genome shotgun (WGS) entry which is preliminary data.</text>
</comment>
<dbReference type="InterPro" id="IPR000163">
    <property type="entry name" value="Prohibitin"/>
</dbReference>
<dbReference type="EMBL" id="DXFX01000041">
    <property type="protein sequence ID" value="HIX07430.1"/>
    <property type="molecule type" value="Genomic_DNA"/>
</dbReference>
<reference evidence="4" key="1">
    <citation type="journal article" date="2021" name="PeerJ">
        <title>Extensive microbial diversity within the chicken gut microbiome revealed by metagenomics and culture.</title>
        <authorList>
            <person name="Gilroy R."/>
            <person name="Ravi A."/>
            <person name="Getino M."/>
            <person name="Pursley I."/>
            <person name="Horton D.L."/>
            <person name="Alikhan N.F."/>
            <person name="Baker D."/>
            <person name="Gharbi K."/>
            <person name="Hall N."/>
            <person name="Watson M."/>
            <person name="Adriaenssens E.M."/>
            <person name="Foster-Nyarko E."/>
            <person name="Jarju S."/>
            <person name="Secka A."/>
            <person name="Antonio M."/>
            <person name="Oren A."/>
            <person name="Chaudhuri R.R."/>
            <person name="La Ragione R."/>
            <person name="Hildebrand F."/>
            <person name="Pallen M.J."/>
        </authorList>
    </citation>
    <scope>NUCLEOTIDE SEQUENCE</scope>
    <source>
        <strain evidence="4">811</strain>
    </source>
</reference>
<evidence type="ECO:0000256" key="1">
    <source>
        <dbReference type="SAM" id="Coils"/>
    </source>
</evidence>
<sequence length="369" mass="40501">MTIGVILGVLFVLLFVGSFVFGGLSIRSHVKGGAVAYKVRGILLIAAGVVFFLLFLFIPFSFRTVNAGEVAVVKHMGEATRIRTAGTYFDFWVTEKYEIYDAKVQNMDITTSAYSKDAQTMDIAMTVQYQIDSTKAIEIANHYGTLDTLANRIQSISVEKAKSTLSAYSAMTIIETRATISPEVEQAIKQSVDEDYYVNIEAVVLTNIDFSDAFEQTVEDKMIAEQEKLKAEYEKETAIVNAEKELEVAKLNAEARIESAKADAQAQIEIAQAEARSIRLKSVEVARALGFTVTESLVTAEDGTQSMEYTIDFEGKTAEEVSLITEYLKYIEYLSVWDGKLPATVITDGGASVILPLPDPGTDNTEGTT</sequence>